<sequence length="368" mass="38077">MAPGLSIDAARPAASLDEAEAAVDQALADPDAATALIRLLAEDAPLYRGRGTAEAERLRGRVLAGFARAGLPPAALPQVLAELETGLNPQVVAGAARALAGAEPPPAEALDLLAAAALRIRSSDSLAWLDPAAPVSAVAEVVLAMARHGAPAVSRLRVLRAEGGWSATVTAALAQAIATAEAAAPKSCCGGRSEAAPARPVAAPGAIDDLEIQDQSGAVMRFADLFGGTPAAIAFFYTRCMNPQKCSLTISRLAAVSARLKGAGLAGQAVVAAFTYDPAYDTPRQLEAYGRDRDFPFGDRCRLLRTTGPLDPLQAHFELGVGFGPATVNQHRIDLAVLGADGRVVLSHAHRLWDEAEVFGVLERLIRG</sequence>
<dbReference type="GO" id="GO:0046872">
    <property type="term" value="F:metal ion binding"/>
    <property type="evidence" value="ECO:0007669"/>
    <property type="project" value="UniProtKB-KW"/>
</dbReference>
<dbReference type="KEGG" id="cfh:C1707_11720"/>
<keyword evidence="2 3" id="KW-0186">Copper</keyword>
<dbReference type="InterPro" id="IPR036249">
    <property type="entry name" value="Thioredoxin-like_sf"/>
</dbReference>
<dbReference type="RefSeq" id="WP_101712518.1">
    <property type="nucleotide sequence ID" value="NZ_CP026100.1"/>
</dbReference>
<reference evidence="7 8" key="1">
    <citation type="submission" date="2017-12" db="EMBL/GenBank/DDBJ databases">
        <title>The genome sequence of Caulobacter flavus CGMCC1 15093.</title>
        <authorList>
            <person name="Gao J."/>
            <person name="Mao X."/>
            <person name="Sun J."/>
        </authorList>
    </citation>
    <scope>NUCLEOTIDE SEQUENCE [LARGE SCALE GENOMIC DNA]</scope>
    <source>
        <strain evidence="7 8">CGMCC1 15093</strain>
    </source>
</reference>
<dbReference type="Gene3D" id="3.40.30.10">
    <property type="entry name" value="Glutaredoxin"/>
    <property type="match status" value="1"/>
</dbReference>
<dbReference type="PROSITE" id="PS51352">
    <property type="entry name" value="THIOREDOXIN_2"/>
    <property type="match status" value="1"/>
</dbReference>
<feature type="domain" description="Thioredoxin" evidence="5">
    <location>
        <begin position="192"/>
        <end position="367"/>
    </location>
</feature>
<dbReference type="SUPFAM" id="SSF52833">
    <property type="entry name" value="Thioredoxin-like"/>
    <property type="match status" value="1"/>
</dbReference>
<dbReference type="Proteomes" id="UP000281192">
    <property type="component" value="Chromosome"/>
</dbReference>
<organism evidence="7 8">
    <name type="scientific">Caulobacter flavus</name>
    <dbReference type="NCBI Taxonomy" id="1679497"/>
    <lineage>
        <taxon>Bacteria</taxon>
        <taxon>Pseudomonadati</taxon>
        <taxon>Pseudomonadota</taxon>
        <taxon>Alphaproteobacteria</taxon>
        <taxon>Caulobacterales</taxon>
        <taxon>Caulobacteraceae</taxon>
        <taxon>Caulobacter</taxon>
    </lineage>
</organism>
<evidence type="ECO:0000259" key="5">
    <source>
        <dbReference type="PROSITE" id="PS51352"/>
    </source>
</evidence>
<feature type="binding site" evidence="3">
    <location>
        <position position="240"/>
    </location>
    <ligand>
        <name>Cu cation</name>
        <dbReference type="ChEBI" id="CHEBI:23378"/>
    </ligand>
</feature>
<evidence type="ECO:0000256" key="2">
    <source>
        <dbReference type="ARBA" id="ARBA00023008"/>
    </source>
</evidence>
<dbReference type="OrthoDB" id="8199919at2"/>
<evidence type="ECO:0000313" key="8">
    <source>
        <dbReference type="Proteomes" id="UP000234483"/>
    </source>
</evidence>
<keyword evidence="9" id="KW-1185">Reference proteome</keyword>
<keyword evidence="4" id="KW-1015">Disulfide bond</keyword>
<evidence type="ECO:0000313" key="7">
    <source>
        <dbReference type="EMBL" id="PLR17784.1"/>
    </source>
</evidence>
<dbReference type="Pfam" id="PF02630">
    <property type="entry name" value="SCO1-SenC"/>
    <property type="match status" value="1"/>
</dbReference>
<proteinExistence type="inferred from homology"/>
<dbReference type="AlphaFoldDB" id="A0A2N5CVF2"/>
<feature type="binding site" evidence="3">
    <location>
        <position position="246"/>
    </location>
    <ligand>
        <name>Cu cation</name>
        <dbReference type="ChEBI" id="CHEBI:23378"/>
    </ligand>
</feature>
<accession>A0A2N5CVF2</accession>
<evidence type="ECO:0000256" key="3">
    <source>
        <dbReference type="PIRSR" id="PIRSR603782-1"/>
    </source>
</evidence>
<evidence type="ECO:0000256" key="4">
    <source>
        <dbReference type="PIRSR" id="PIRSR603782-2"/>
    </source>
</evidence>
<comment type="similarity">
    <text evidence="1">Belongs to the SCO1/2 family.</text>
</comment>
<protein>
    <recommendedName>
        <fullName evidence="5">Thioredoxin domain-containing protein</fullName>
    </recommendedName>
</protein>
<keyword evidence="3" id="KW-0479">Metal-binding</keyword>
<name>A0A2N5CVF2_9CAUL</name>
<dbReference type="InterPro" id="IPR013766">
    <property type="entry name" value="Thioredoxin_domain"/>
</dbReference>
<evidence type="ECO:0000313" key="9">
    <source>
        <dbReference type="Proteomes" id="UP000281192"/>
    </source>
</evidence>
<dbReference type="EMBL" id="PJRQ01000015">
    <property type="protein sequence ID" value="PLR17784.1"/>
    <property type="molecule type" value="Genomic_DNA"/>
</dbReference>
<dbReference type="Proteomes" id="UP000234483">
    <property type="component" value="Unassembled WGS sequence"/>
</dbReference>
<dbReference type="EMBL" id="CP026100">
    <property type="protein sequence ID" value="AYV46876.1"/>
    <property type="molecule type" value="Genomic_DNA"/>
</dbReference>
<dbReference type="InterPro" id="IPR003782">
    <property type="entry name" value="SCO1/SenC"/>
</dbReference>
<gene>
    <name evidence="6" type="ORF">C1707_11720</name>
    <name evidence="7" type="ORF">CFHF_08135</name>
</gene>
<reference evidence="6 9" key="2">
    <citation type="submission" date="2018-01" db="EMBL/GenBank/DDBJ databases">
        <title>Complete genome sequence of Caulobacter flavus RHGG3.</title>
        <authorList>
            <person name="Yang E."/>
        </authorList>
    </citation>
    <scope>NUCLEOTIDE SEQUENCE [LARGE SCALE GENOMIC DNA]</scope>
    <source>
        <strain evidence="6 9">RHGG3</strain>
    </source>
</reference>
<evidence type="ECO:0000256" key="1">
    <source>
        <dbReference type="ARBA" id="ARBA00010996"/>
    </source>
</evidence>
<feature type="disulfide bond" description="Redox-active" evidence="4">
    <location>
        <begin position="240"/>
        <end position="246"/>
    </location>
</feature>
<evidence type="ECO:0000313" key="6">
    <source>
        <dbReference type="EMBL" id="AYV46876.1"/>
    </source>
</evidence>